<dbReference type="Pfam" id="PF01826">
    <property type="entry name" value="TIL"/>
    <property type="match status" value="1"/>
</dbReference>
<reference evidence="2" key="1">
    <citation type="journal article" date="2023" name="Insect Mol. Biol.">
        <title>Genome sequencing provides insights into the evolution of gene families encoding plant cell wall-degrading enzymes in longhorned beetles.</title>
        <authorList>
            <person name="Shin N.R."/>
            <person name="Okamura Y."/>
            <person name="Kirsch R."/>
            <person name="Pauchet Y."/>
        </authorList>
    </citation>
    <scope>NUCLEOTIDE SEQUENCE</scope>
    <source>
        <strain evidence="2">AMC_N1</strain>
    </source>
</reference>
<dbReference type="EMBL" id="JAPWTK010000087">
    <property type="protein sequence ID" value="KAJ8951325.1"/>
    <property type="molecule type" value="Genomic_DNA"/>
</dbReference>
<dbReference type="Proteomes" id="UP001162162">
    <property type="component" value="Unassembled WGS sequence"/>
</dbReference>
<comment type="caution">
    <text evidence="2">The sequence shown here is derived from an EMBL/GenBank/DDBJ whole genome shotgun (WGS) entry which is preliminary data.</text>
</comment>
<dbReference type="Gene3D" id="2.10.25.10">
    <property type="entry name" value="Laminin"/>
    <property type="match status" value="1"/>
</dbReference>
<protein>
    <recommendedName>
        <fullName evidence="1">TIL domain-containing protein</fullName>
    </recommendedName>
</protein>
<dbReference type="CDD" id="cd19941">
    <property type="entry name" value="TIL"/>
    <property type="match status" value="1"/>
</dbReference>
<organism evidence="2 3">
    <name type="scientific">Aromia moschata</name>
    <dbReference type="NCBI Taxonomy" id="1265417"/>
    <lineage>
        <taxon>Eukaryota</taxon>
        <taxon>Metazoa</taxon>
        <taxon>Ecdysozoa</taxon>
        <taxon>Arthropoda</taxon>
        <taxon>Hexapoda</taxon>
        <taxon>Insecta</taxon>
        <taxon>Pterygota</taxon>
        <taxon>Neoptera</taxon>
        <taxon>Endopterygota</taxon>
        <taxon>Coleoptera</taxon>
        <taxon>Polyphaga</taxon>
        <taxon>Cucujiformia</taxon>
        <taxon>Chrysomeloidea</taxon>
        <taxon>Cerambycidae</taxon>
        <taxon>Cerambycinae</taxon>
        <taxon>Callichromatini</taxon>
        <taxon>Aromia</taxon>
    </lineage>
</organism>
<evidence type="ECO:0000313" key="3">
    <source>
        <dbReference type="Proteomes" id="UP001162162"/>
    </source>
</evidence>
<dbReference type="InterPro" id="IPR036084">
    <property type="entry name" value="Ser_inhib-like_sf"/>
</dbReference>
<dbReference type="SUPFAM" id="SSF57567">
    <property type="entry name" value="Serine protease inhibitors"/>
    <property type="match status" value="1"/>
</dbReference>
<dbReference type="AlphaFoldDB" id="A0AAV8YHQ1"/>
<name>A0AAV8YHQ1_9CUCU</name>
<feature type="domain" description="TIL" evidence="1">
    <location>
        <begin position="57"/>
        <end position="105"/>
    </location>
</feature>
<evidence type="ECO:0000313" key="2">
    <source>
        <dbReference type="EMBL" id="KAJ8951325.1"/>
    </source>
</evidence>
<accession>A0AAV8YHQ1</accession>
<proteinExistence type="predicted"/>
<keyword evidence="3" id="KW-1185">Reference proteome</keyword>
<gene>
    <name evidence="2" type="ORF">NQ318_008229</name>
</gene>
<dbReference type="InterPro" id="IPR002919">
    <property type="entry name" value="TIL_dom"/>
</dbReference>
<evidence type="ECO:0000259" key="1">
    <source>
        <dbReference type="Pfam" id="PF01826"/>
    </source>
</evidence>
<sequence length="110" mass="12529">MQKIIRTLPVWRQKALTINHDLVGHLNRISKLVHDGRSKPVCNVWNHIKPDHEPCPDPNAERNTCGSACEATCQNRQYANCIQVCVDGCFCKPDYIKDEESKKCTALRIV</sequence>